<feature type="active site" description="For sulfotransferase activity" evidence="3">
    <location>
        <position position="192"/>
    </location>
</feature>
<dbReference type="EMBL" id="FN654282">
    <property type="protein sequence ID" value="CBY30743.1"/>
    <property type="molecule type" value="Genomic_DNA"/>
</dbReference>
<keyword evidence="2" id="KW-0325">Glycoprotein</keyword>
<dbReference type="PANTHER" id="PTHR10605">
    <property type="entry name" value="HEPARAN SULFATE SULFOTRANSFERASE"/>
    <property type="match status" value="1"/>
</dbReference>
<evidence type="ECO:0000256" key="2">
    <source>
        <dbReference type="ARBA" id="ARBA00023180"/>
    </source>
</evidence>
<proteinExistence type="inferred from homology"/>
<keyword evidence="6" id="KW-1133">Transmembrane helix</keyword>
<name>E4Y4Z5_OIKDI</name>
<dbReference type="Pfam" id="PF00685">
    <property type="entry name" value="Sulfotransfer_1"/>
    <property type="match status" value="1"/>
</dbReference>
<dbReference type="InterPro" id="IPR027417">
    <property type="entry name" value="P-loop_NTPase"/>
</dbReference>
<reference evidence="8" key="1">
    <citation type="journal article" date="2010" name="Science">
        <title>Plasticity of animal genome architecture unmasked by rapid evolution of a pelagic tunicate.</title>
        <authorList>
            <person name="Denoeud F."/>
            <person name="Henriet S."/>
            <person name="Mungpakdee S."/>
            <person name="Aury J.M."/>
            <person name="Da Silva C."/>
            <person name="Brinkmann H."/>
            <person name="Mikhaleva J."/>
            <person name="Olsen L.C."/>
            <person name="Jubin C."/>
            <person name="Canestro C."/>
            <person name="Bouquet J.M."/>
            <person name="Danks G."/>
            <person name="Poulain J."/>
            <person name="Campsteijn C."/>
            <person name="Adamski M."/>
            <person name="Cross I."/>
            <person name="Yadetie F."/>
            <person name="Muffato M."/>
            <person name="Louis A."/>
            <person name="Butcher S."/>
            <person name="Tsagkogeorga G."/>
            <person name="Konrad A."/>
            <person name="Singh S."/>
            <person name="Jensen M.F."/>
            <person name="Cong E.H."/>
            <person name="Eikeseth-Otteraa H."/>
            <person name="Noel B."/>
            <person name="Anthouard V."/>
            <person name="Porcel B.M."/>
            <person name="Kachouri-Lafond R."/>
            <person name="Nishino A."/>
            <person name="Ugolini M."/>
            <person name="Chourrout P."/>
            <person name="Nishida H."/>
            <person name="Aasland R."/>
            <person name="Huzurbazar S."/>
            <person name="Westhof E."/>
            <person name="Delsuc F."/>
            <person name="Lehrach H."/>
            <person name="Reinhardt R."/>
            <person name="Weissenbach J."/>
            <person name="Roy S.W."/>
            <person name="Artiguenave F."/>
            <person name="Postlethwait J.H."/>
            <person name="Manak J.R."/>
            <person name="Thompson E.M."/>
            <person name="Jaillon O."/>
            <person name="Du Pasquier L."/>
            <person name="Boudinot P."/>
            <person name="Liberles D.A."/>
            <person name="Volff J.N."/>
            <person name="Philippe H."/>
            <person name="Lenhard B."/>
            <person name="Roest Crollius H."/>
            <person name="Wincker P."/>
            <person name="Chourrout D."/>
        </authorList>
    </citation>
    <scope>NUCLEOTIDE SEQUENCE [LARGE SCALE GENOMIC DNA]</scope>
</reference>
<evidence type="ECO:0000313" key="8">
    <source>
        <dbReference type="EMBL" id="CBY30743.1"/>
    </source>
</evidence>
<feature type="transmembrane region" description="Helical" evidence="6">
    <location>
        <begin position="25"/>
        <end position="45"/>
    </location>
</feature>
<dbReference type="GO" id="GO:0008467">
    <property type="term" value="F:[heparan sulfate]-glucosamine 3-sulfotransferase activity"/>
    <property type="evidence" value="ECO:0007669"/>
    <property type="project" value="TreeGrafter"/>
</dbReference>
<feature type="domain" description="Sulfotransferase" evidence="7">
    <location>
        <begin position="183"/>
        <end position="444"/>
    </location>
</feature>
<dbReference type="Gene3D" id="3.40.50.300">
    <property type="entry name" value="P-loop containing nucleotide triphosphate hydrolases"/>
    <property type="match status" value="1"/>
</dbReference>
<dbReference type="SUPFAM" id="SSF52540">
    <property type="entry name" value="P-loop containing nucleoside triphosphate hydrolases"/>
    <property type="match status" value="1"/>
</dbReference>
<evidence type="ECO:0000259" key="7">
    <source>
        <dbReference type="Pfam" id="PF00685"/>
    </source>
</evidence>
<dbReference type="PANTHER" id="PTHR10605:SF72">
    <property type="entry name" value="HEPARAN SULFATE 3-O SULFOTRANSFERASE-B, ISOFORM A"/>
    <property type="match status" value="1"/>
</dbReference>
<gene>
    <name evidence="8" type="ORF">GSOID_T00018631001</name>
</gene>
<evidence type="ECO:0000256" key="5">
    <source>
        <dbReference type="RuleBase" id="RU361155"/>
    </source>
</evidence>
<keyword evidence="6" id="KW-0472">Membrane</keyword>
<feature type="binding site" evidence="4">
    <location>
        <position position="285"/>
    </location>
    <ligand>
        <name>3'-phosphoadenylyl sulfate</name>
        <dbReference type="ChEBI" id="CHEBI:58339"/>
    </ligand>
</feature>
<dbReference type="Proteomes" id="UP000011014">
    <property type="component" value="Unassembled WGS sequence"/>
</dbReference>
<dbReference type="InterPro" id="IPR037359">
    <property type="entry name" value="NST/OST"/>
</dbReference>
<dbReference type="AlphaFoldDB" id="E4Y4Z5"/>
<comment type="similarity">
    <text evidence="5">Belongs to the sulfotransferase 1 family.</text>
</comment>
<sequence length="446" mass="51392">MEITSGADHFVVNFLYSAIQLTKRLFIIVKTVFLTIVVLAFVYHIRAFVHHDHHHSEQDSEQTAVQAQALVPAKPVAPAVQPVREQQPTEPPIATYAGGELKEHEMMIRGDVKVEVKKKTVLPPLKNKTAEAIENVGNVTWPTMDEMEVPNEIKAMYEDWYKIGMNRQRQKKHGDEIPSVRNPDLIITGAKKCGTTALKIFMNYHTWFQGTPGELQFFNRPSNWEKGYQWYHDQMPLTFKDEICYEKTPDYFDRPFIPERMAKMENAKDLKFVHVLCDPVRRSFSHFLHMFTVQQVGQWGVGGPQPGFEFLQENFADITKEEAFEKTVELAFKNLLGKEKDIDFMTDDEIRSAVRMYFSRVDLMAGSPGRVYPLKIPDAVLTGSLYSTHINTYLHYFTQDQMLYLDATELIENPGMSLRRVADFSGVPQLITEDNFYFDDEKGTQA</sequence>
<accession>E4Y4Z5</accession>
<organism evidence="8">
    <name type="scientific">Oikopleura dioica</name>
    <name type="common">Tunicate</name>
    <dbReference type="NCBI Taxonomy" id="34765"/>
    <lineage>
        <taxon>Eukaryota</taxon>
        <taxon>Metazoa</taxon>
        <taxon>Chordata</taxon>
        <taxon>Tunicata</taxon>
        <taxon>Appendicularia</taxon>
        <taxon>Copelata</taxon>
        <taxon>Oikopleuridae</taxon>
        <taxon>Oikopleura</taxon>
    </lineage>
</organism>
<evidence type="ECO:0000256" key="3">
    <source>
        <dbReference type="PIRSR" id="PIRSR637359-1"/>
    </source>
</evidence>
<evidence type="ECO:0000256" key="1">
    <source>
        <dbReference type="ARBA" id="ARBA00022679"/>
    </source>
</evidence>
<keyword evidence="1 5" id="KW-0808">Transferase</keyword>
<dbReference type="InterPro" id="IPR000863">
    <property type="entry name" value="Sulfotransferase_dom"/>
</dbReference>
<dbReference type="EC" id="2.8.2.-" evidence="5"/>
<keyword evidence="6" id="KW-0812">Transmembrane</keyword>
<evidence type="ECO:0000256" key="4">
    <source>
        <dbReference type="PIRSR" id="PIRSR637359-2"/>
    </source>
</evidence>
<evidence type="ECO:0000256" key="6">
    <source>
        <dbReference type="SAM" id="Phobius"/>
    </source>
</evidence>
<protein>
    <recommendedName>
        <fullName evidence="5">Sulfotransferase</fullName>
        <ecNumber evidence="5">2.8.2.-</ecNumber>
    </recommendedName>
</protein>